<feature type="domain" description="Fumarylacetoacetase-like C-terminal" evidence="2">
    <location>
        <begin position="106"/>
        <end position="262"/>
    </location>
</feature>
<comment type="caution">
    <text evidence="3">The sequence shown here is derived from an EMBL/GenBank/DDBJ whole genome shotgun (WGS) entry which is preliminary data.</text>
</comment>
<dbReference type="InterPro" id="IPR011234">
    <property type="entry name" value="Fumarylacetoacetase-like_C"/>
</dbReference>
<dbReference type="Gene3D" id="3.90.850.10">
    <property type="entry name" value="Fumarylacetoacetase-like, C-terminal domain"/>
    <property type="match status" value="1"/>
</dbReference>
<name>A0A8J3EAR4_9PROT</name>
<protein>
    <submittedName>
        <fullName evidence="3">Hydratase</fullName>
    </submittedName>
</protein>
<organism evidence="3 4">
    <name type="scientific">Caldovatus sediminis</name>
    <dbReference type="NCBI Taxonomy" id="2041189"/>
    <lineage>
        <taxon>Bacteria</taxon>
        <taxon>Pseudomonadati</taxon>
        <taxon>Pseudomonadota</taxon>
        <taxon>Alphaproteobacteria</taxon>
        <taxon>Acetobacterales</taxon>
        <taxon>Roseomonadaceae</taxon>
        <taxon>Caldovatus</taxon>
    </lineage>
</organism>
<dbReference type="GO" id="GO:0005737">
    <property type="term" value="C:cytoplasm"/>
    <property type="evidence" value="ECO:0007669"/>
    <property type="project" value="TreeGrafter"/>
</dbReference>
<reference evidence="3 4" key="1">
    <citation type="journal article" date="2014" name="Int. J. Syst. Evol. Microbiol.">
        <title>Complete genome sequence of Corynebacterium casei LMG S-19264T (=DSM 44701T), isolated from a smear-ripened cheese.</title>
        <authorList>
            <consortium name="US DOE Joint Genome Institute (JGI-PGF)"/>
            <person name="Walter F."/>
            <person name="Albersmeier A."/>
            <person name="Kalinowski J."/>
            <person name="Ruckert C."/>
        </authorList>
    </citation>
    <scope>NUCLEOTIDE SEQUENCE [LARGE SCALE GENOMIC DNA]</scope>
    <source>
        <strain evidence="3 4">CGMCC 1.16330</strain>
    </source>
</reference>
<sequence length="267" mass="27862">MPHTDATDAAERAAAVLFEARRARPRAPLAPLPPGVAPADEAAGYAAQHALARRLGAEPPAGFKIGATTRQMQAYLGLAGPAAGFVSRQGLRATPAEFRFADFFQPGVECEIGLRLGRDLPPGPCSRATAEAAVAEVFPAIEIVERRYGADLAAFGTPSLIADQVFHAAGVLGAPVPDWRALDLGATQGRMWVADALRGEGHGRDLLGHPMEALAWLAGSGAARVFGGLRAGQVVFLGSVTPPIWLEGPCTVRIAFDGLGMADLRFV</sequence>
<gene>
    <name evidence="3" type="ORF">GCM10010964_03020</name>
</gene>
<evidence type="ECO:0000256" key="1">
    <source>
        <dbReference type="ARBA" id="ARBA00023239"/>
    </source>
</evidence>
<dbReference type="AlphaFoldDB" id="A0A8J3EAR4"/>
<dbReference type="PANTHER" id="PTHR30143">
    <property type="entry name" value="ACID HYDRATASE"/>
    <property type="match status" value="1"/>
</dbReference>
<dbReference type="InterPro" id="IPR036663">
    <property type="entry name" value="Fumarylacetoacetase_C_sf"/>
</dbReference>
<evidence type="ECO:0000313" key="3">
    <source>
        <dbReference type="EMBL" id="GGG18186.1"/>
    </source>
</evidence>
<dbReference type="EMBL" id="BMKS01000001">
    <property type="protein sequence ID" value="GGG18186.1"/>
    <property type="molecule type" value="Genomic_DNA"/>
</dbReference>
<keyword evidence="1" id="KW-0456">Lyase</keyword>
<dbReference type="RefSeq" id="WP_188897699.1">
    <property type="nucleotide sequence ID" value="NZ_BMKS01000001.1"/>
</dbReference>
<evidence type="ECO:0000259" key="2">
    <source>
        <dbReference type="Pfam" id="PF01557"/>
    </source>
</evidence>
<dbReference type="SUPFAM" id="SSF56529">
    <property type="entry name" value="FAH"/>
    <property type="match status" value="1"/>
</dbReference>
<keyword evidence="4" id="KW-1185">Reference proteome</keyword>
<accession>A0A8J3EAR4</accession>
<dbReference type="InterPro" id="IPR050772">
    <property type="entry name" value="Hydratase-Decarb/MhpD_sf"/>
</dbReference>
<dbReference type="PANTHER" id="PTHR30143:SF0">
    <property type="entry name" value="2-KETO-4-PENTENOATE HYDRATASE"/>
    <property type="match status" value="1"/>
</dbReference>
<proteinExistence type="predicted"/>
<dbReference type="Proteomes" id="UP000597507">
    <property type="component" value="Unassembled WGS sequence"/>
</dbReference>
<evidence type="ECO:0000313" key="4">
    <source>
        <dbReference type="Proteomes" id="UP000597507"/>
    </source>
</evidence>
<dbReference type="GO" id="GO:0008684">
    <property type="term" value="F:2-oxopent-4-enoate hydratase activity"/>
    <property type="evidence" value="ECO:0007669"/>
    <property type="project" value="TreeGrafter"/>
</dbReference>
<dbReference type="Pfam" id="PF01557">
    <property type="entry name" value="FAA_hydrolase"/>
    <property type="match status" value="1"/>
</dbReference>